<dbReference type="InterPro" id="IPR035992">
    <property type="entry name" value="Ricin_B-like_lectins"/>
</dbReference>
<dbReference type="AlphaFoldDB" id="R8CKC2"/>
<dbReference type="Gene3D" id="2.80.10.50">
    <property type="match status" value="1"/>
</dbReference>
<dbReference type="EMBL" id="AHDZ01000062">
    <property type="protein sequence ID" value="EOO11970.1"/>
    <property type="molecule type" value="Genomic_DNA"/>
</dbReference>
<feature type="domain" description="Ricin B lectin" evidence="2">
    <location>
        <begin position="5"/>
        <end position="83"/>
    </location>
</feature>
<gene>
    <name evidence="3" type="ORF">IGA_05199</name>
</gene>
<evidence type="ECO:0000313" key="4">
    <source>
        <dbReference type="Proteomes" id="UP000014003"/>
    </source>
</evidence>
<dbReference type="InterPro" id="IPR000772">
    <property type="entry name" value="Ricin_B_lectin"/>
</dbReference>
<evidence type="ECO:0000313" key="3">
    <source>
        <dbReference type="EMBL" id="EOO11970.1"/>
    </source>
</evidence>
<dbReference type="PATRIC" id="fig|1053205.3.peg.5260"/>
<dbReference type="Proteomes" id="UP000014003">
    <property type="component" value="Unassembled WGS sequence"/>
</dbReference>
<dbReference type="Pfam" id="PF14200">
    <property type="entry name" value="RicinB_lectin_2"/>
    <property type="match status" value="2"/>
</dbReference>
<feature type="domain" description="Ricin B lectin" evidence="2">
    <location>
        <begin position="90"/>
        <end position="153"/>
    </location>
</feature>
<evidence type="ECO:0000259" key="1">
    <source>
        <dbReference type="Pfam" id="PF05431"/>
    </source>
</evidence>
<accession>R8CKC2</accession>
<organism evidence="3 4">
    <name type="scientific">Bacillus cereus HuA3-9</name>
    <dbReference type="NCBI Taxonomy" id="1053205"/>
    <lineage>
        <taxon>Bacteria</taxon>
        <taxon>Bacillati</taxon>
        <taxon>Bacillota</taxon>
        <taxon>Bacilli</taxon>
        <taxon>Bacillales</taxon>
        <taxon>Bacillaceae</taxon>
        <taxon>Bacillus</taxon>
        <taxon>Bacillus cereus group</taxon>
    </lineage>
</organism>
<proteinExistence type="predicted"/>
<protein>
    <submittedName>
        <fullName evidence="3">Uncharacterized protein</fullName>
    </submittedName>
</protein>
<dbReference type="GO" id="GO:0090729">
    <property type="term" value="F:toxin activity"/>
    <property type="evidence" value="ECO:0007669"/>
    <property type="project" value="InterPro"/>
</dbReference>
<dbReference type="SUPFAM" id="SSF50370">
    <property type="entry name" value="Ricin B-like lectins"/>
    <property type="match status" value="1"/>
</dbReference>
<sequence length="368" mass="42229">MDFKKDYVYSILNDKSQKYMDVDSNATDNGAWLDQYEWQNYNSQKWIIYPLDGGYYVLINWASGRMVDVVNNSKDNGAMLNQYEWQNSDSQQWNTEEKEEGYIAFQNKNSGKYADVDYNATDNGDHLNQYEWQNSDSQKWMPTEVEQFTTLPSVETQDLPPVPQYTSIDEILPDATDSVVTAYTLAPFFAVNDPQYDTWTVGNQANENPYYLYIKKQYWKLVKSLTLTPGETQEYDLTYGITTTDQQTASLTVSNTIGADAGLQFKDKSLGLSTQYTSELNITISQTSEEMAQATNTYTINNKYDHEIAWSKYILVTEYHVERTNGTTINTLWSFADINTTRSVSYPPEDTNSLVLNETLVSSTEIVR</sequence>
<dbReference type="InterPro" id="IPR008872">
    <property type="entry name" value="Toxin_P42"/>
</dbReference>
<evidence type="ECO:0000259" key="2">
    <source>
        <dbReference type="Pfam" id="PF14200"/>
    </source>
</evidence>
<dbReference type="HOGENOM" id="CLU_063653_0_0_9"/>
<feature type="domain" description="Insecticidal crystal toxin" evidence="1">
    <location>
        <begin position="183"/>
        <end position="331"/>
    </location>
</feature>
<dbReference type="Pfam" id="PF05431">
    <property type="entry name" value="Toxin_10"/>
    <property type="match status" value="1"/>
</dbReference>
<dbReference type="RefSeq" id="WP_016097060.1">
    <property type="nucleotide sequence ID" value="NZ_KB976150.1"/>
</dbReference>
<reference evidence="3 4" key="1">
    <citation type="submission" date="2012-12" db="EMBL/GenBank/DDBJ databases">
        <title>The Genome Sequence of Bacillus cereus HuA3-9.</title>
        <authorList>
            <consortium name="The Broad Institute Genome Sequencing Platform"/>
            <consortium name="The Broad Institute Genome Sequencing Center for Infectious Disease"/>
            <person name="Feldgarden M."/>
            <person name="Van der Auwera G.A."/>
            <person name="Mahillon J."/>
            <person name="Duprez V."/>
            <person name="Timmery S."/>
            <person name="Mattelet C."/>
            <person name="Dierick K."/>
            <person name="Sun M."/>
            <person name="Yu Z."/>
            <person name="Zhu L."/>
            <person name="Hu X."/>
            <person name="Shank E.B."/>
            <person name="Swiecicka I."/>
            <person name="Hansen B.M."/>
            <person name="Andrup L."/>
            <person name="Walker B."/>
            <person name="Young S.K."/>
            <person name="Zeng Q."/>
            <person name="Gargeya S."/>
            <person name="Fitzgerald M."/>
            <person name="Haas B."/>
            <person name="Abouelleil A."/>
            <person name="Alvarado L."/>
            <person name="Arachchi H.M."/>
            <person name="Berlin A.M."/>
            <person name="Chapman S.B."/>
            <person name="Dewar J."/>
            <person name="Goldberg J."/>
            <person name="Griggs A."/>
            <person name="Gujja S."/>
            <person name="Hansen M."/>
            <person name="Howarth C."/>
            <person name="Imamovic A."/>
            <person name="Larimer J."/>
            <person name="McCowan C."/>
            <person name="Murphy C."/>
            <person name="Neiman D."/>
            <person name="Pearson M."/>
            <person name="Priest M."/>
            <person name="Roberts A."/>
            <person name="Saif S."/>
            <person name="Shea T."/>
            <person name="Sisk P."/>
            <person name="Sykes S."/>
            <person name="Wortman J."/>
            <person name="Nusbaum C."/>
            <person name="Birren B."/>
        </authorList>
    </citation>
    <scope>NUCLEOTIDE SEQUENCE [LARGE SCALE GENOMIC DNA]</scope>
    <source>
        <strain evidence="3 4">HuA3-9</strain>
    </source>
</reference>
<dbReference type="PROSITE" id="PS50231">
    <property type="entry name" value="RICIN_B_LECTIN"/>
    <property type="match status" value="1"/>
</dbReference>
<dbReference type="CDD" id="cd00161">
    <property type="entry name" value="beta-trefoil_Ricin-like"/>
    <property type="match status" value="1"/>
</dbReference>
<comment type="caution">
    <text evidence="3">The sequence shown here is derived from an EMBL/GenBank/DDBJ whole genome shotgun (WGS) entry which is preliminary data.</text>
</comment>
<name>R8CKC2_BACCE</name>